<evidence type="ECO:0000313" key="5">
    <source>
        <dbReference type="EMBL" id="ROR97552.1"/>
    </source>
</evidence>
<keyword evidence="6" id="KW-1185">Reference proteome</keyword>
<comment type="caution">
    <text evidence="5">The sequence shown here is derived from an EMBL/GenBank/DDBJ whole genome shotgun (WGS) entry which is preliminary data.</text>
</comment>
<gene>
    <name evidence="5" type="ORF">EDD28_2152</name>
</gene>
<dbReference type="InterPro" id="IPR016032">
    <property type="entry name" value="Sig_transdc_resp-reg_C-effctor"/>
</dbReference>
<dbReference type="Proteomes" id="UP000275356">
    <property type="component" value="Unassembled WGS sequence"/>
</dbReference>
<dbReference type="PROSITE" id="PS50043">
    <property type="entry name" value="HTH_LUXR_2"/>
    <property type="match status" value="1"/>
</dbReference>
<dbReference type="AlphaFoldDB" id="A0A3N2DCV8"/>
<protein>
    <submittedName>
        <fullName evidence="5">Regulatory LuxR family protein</fullName>
    </submittedName>
</protein>
<dbReference type="CDD" id="cd06170">
    <property type="entry name" value="LuxR_C_like"/>
    <property type="match status" value="1"/>
</dbReference>
<name>A0A3N2DCV8_9MICO</name>
<keyword evidence="1" id="KW-0805">Transcription regulation</keyword>
<evidence type="ECO:0000256" key="1">
    <source>
        <dbReference type="ARBA" id="ARBA00023015"/>
    </source>
</evidence>
<evidence type="ECO:0000313" key="6">
    <source>
        <dbReference type="Proteomes" id="UP000275356"/>
    </source>
</evidence>
<dbReference type="InterPro" id="IPR036388">
    <property type="entry name" value="WH-like_DNA-bd_sf"/>
</dbReference>
<dbReference type="PROSITE" id="PS00622">
    <property type="entry name" value="HTH_LUXR_1"/>
    <property type="match status" value="1"/>
</dbReference>
<dbReference type="SUPFAM" id="SSF46894">
    <property type="entry name" value="C-terminal effector domain of the bipartite response regulators"/>
    <property type="match status" value="1"/>
</dbReference>
<feature type="domain" description="HTH luxR-type" evidence="4">
    <location>
        <begin position="790"/>
        <end position="855"/>
    </location>
</feature>
<keyword evidence="2" id="KW-0238">DNA-binding</keyword>
<dbReference type="SMART" id="SM00421">
    <property type="entry name" value="HTH_LUXR"/>
    <property type="match status" value="1"/>
</dbReference>
<dbReference type="InterPro" id="IPR000792">
    <property type="entry name" value="Tscrpt_reg_LuxR_C"/>
</dbReference>
<dbReference type="OrthoDB" id="3751684at2"/>
<reference evidence="5 6" key="1">
    <citation type="submission" date="2018-11" db="EMBL/GenBank/DDBJ databases">
        <title>Sequencing the genomes of 1000 actinobacteria strains.</title>
        <authorList>
            <person name="Klenk H.-P."/>
        </authorList>
    </citation>
    <scope>NUCLEOTIDE SEQUENCE [LARGE SCALE GENOMIC DNA]</scope>
    <source>
        <strain evidence="5 6">DSM 13521</strain>
    </source>
</reference>
<dbReference type="SUPFAM" id="SSF52540">
    <property type="entry name" value="P-loop containing nucleoside triphosphate hydrolases"/>
    <property type="match status" value="1"/>
</dbReference>
<dbReference type="Gene3D" id="1.10.10.10">
    <property type="entry name" value="Winged helix-like DNA-binding domain superfamily/Winged helix DNA-binding domain"/>
    <property type="match status" value="1"/>
</dbReference>
<dbReference type="GO" id="GO:0006355">
    <property type="term" value="P:regulation of DNA-templated transcription"/>
    <property type="evidence" value="ECO:0007669"/>
    <property type="project" value="InterPro"/>
</dbReference>
<keyword evidence="3" id="KW-0804">Transcription</keyword>
<organism evidence="5 6">
    <name type="scientific">Salana multivorans</name>
    <dbReference type="NCBI Taxonomy" id="120377"/>
    <lineage>
        <taxon>Bacteria</taxon>
        <taxon>Bacillati</taxon>
        <taxon>Actinomycetota</taxon>
        <taxon>Actinomycetes</taxon>
        <taxon>Micrococcales</taxon>
        <taxon>Beutenbergiaceae</taxon>
        <taxon>Salana</taxon>
    </lineage>
</organism>
<dbReference type="PRINTS" id="PR00038">
    <property type="entry name" value="HTHLUXR"/>
</dbReference>
<dbReference type="RefSeq" id="WP_148059595.1">
    <property type="nucleotide sequence ID" value="NZ_CALFQU010000006.1"/>
</dbReference>
<sequence>MSARSESRIVGRARCLAMAASYVQTGAVVDVVGCRGSGRTAFLGELRAKLVADGWTVLDLFGVASLRGYPLAALQVSPVQDLVSGRGAGSIPAVVTAMVGYARTRRVVLLVDDWDDLDEATWGAVTAAQRIAGFPMVLTHLRGRTSRQTPTGLDPAGNLAAYVIPLGPLRIDEIEQILEHRLGAPTDGATLNRIFAKSGGLVGLALSVVDVAVREGALTLANGVWSATRSLWSPALSHLVEAMLETLLPAERDALATMALLGVIDVATARTLVDWEVLESLEAQALLSFHPSRGRRLASIEPPLLVEYFRHDPFVARRIRITEALESRLGTGGALLPHVSDAVPTGSEADASFVRLVHEQARAQLLISRVEWTRDPSAATALRYLTGLSGARAPVAQIEAVLSDPRSDDGGAEDRARLLVWRAWWTAYAKADLEEGLRMLRETRLSFGSYGRLLDAAVVQLCLNRGTVPADHVPLVAVEDDLPESVRAELEATRILVLVSLGRFVEARDRLDASTASSPTPWLSRDVLTVLVLIGEGRNDEAIDRAGLVLSEARNALDAEAIRCYSYLSALCLMVRGEHGQLRTLVETWTTLGDPPHVPSHDYLATLCLGAVTAVRLWRVVEEENRALDQVEVVDGPLSGMVTSWRHAERLAASGDREAAAHIVADWARALWDRGARLAAMLAYATAVEIAPDEERLAEAESRARDLDGVIVEVHLELLRALVRRDVPALTAGAARVAAAGFHARALRAYQEATRLLREEGRVEAADAVERERAALVQRLTLGAPAAAREETEAVTLTAREHEVAQLVAAGLSNQQIAAELVISVRTVENHVHRTMRKTGAANRRMLGRLVTERIDA</sequence>
<evidence type="ECO:0000259" key="4">
    <source>
        <dbReference type="PROSITE" id="PS50043"/>
    </source>
</evidence>
<evidence type="ECO:0000256" key="3">
    <source>
        <dbReference type="ARBA" id="ARBA00023163"/>
    </source>
</evidence>
<dbReference type="GO" id="GO:0003677">
    <property type="term" value="F:DNA binding"/>
    <property type="evidence" value="ECO:0007669"/>
    <property type="project" value="UniProtKB-KW"/>
</dbReference>
<evidence type="ECO:0000256" key="2">
    <source>
        <dbReference type="ARBA" id="ARBA00023125"/>
    </source>
</evidence>
<dbReference type="PANTHER" id="PTHR44688:SF16">
    <property type="entry name" value="DNA-BINDING TRANSCRIPTIONAL ACTIVATOR DEVR_DOSR"/>
    <property type="match status" value="1"/>
</dbReference>
<dbReference type="EMBL" id="RKHQ01000001">
    <property type="protein sequence ID" value="ROR97552.1"/>
    <property type="molecule type" value="Genomic_DNA"/>
</dbReference>
<dbReference type="InterPro" id="IPR027417">
    <property type="entry name" value="P-loop_NTPase"/>
</dbReference>
<dbReference type="Pfam" id="PF00196">
    <property type="entry name" value="GerE"/>
    <property type="match status" value="1"/>
</dbReference>
<proteinExistence type="predicted"/>
<accession>A0A3N2DCV8</accession>
<dbReference type="PANTHER" id="PTHR44688">
    <property type="entry name" value="DNA-BINDING TRANSCRIPTIONAL ACTIVATOR DEVR_DOSR"/>
    <property type="match status" value="1"/>
</dbReference>